<dbReference type="AlphaFoldDB" id="A0A7U2NDW2"/>
<dbReference type="RefSeq" id="WP_011962782.1">
    <property type="nucleotide sequence ID" value="NZ_BCNG01000041.1"/>
</dbReference>
<feature type="chain" id="PRO_5034084313" evidence="1">
    <location>
        <begin position="19"/>
        <end position="152"/>
    </location>
</feature>
<organism evidence="2 3">
    <name type="scientific">Flavobacterium psychrophilum</name>
    <dbReference type="NCBI Taxonomy" id="96345"/>
    <lineage>
        <taxon>Bacteria</taxon>
        <taxon>Pseudomonadati</taxon>
        <taxon>Bacteroidota</taxon>
        <taxon>Flavobacteriia</taxon>
        <taxon>Flavobacteriales</taxon>
        <taxon>Flavobacteriaceae</taxon>
        <taxon>Flavobacterium</taxon>
    </lineage>
</organism>
<dbReference type="EMBL" id="CP059075">
    <property type="protein sequence ID" value="QRE03299.1"/>
    <property type="molecule type" value="Genomic_DNA"/>
</dbReference>
<dbReference type="Proteomes" id="UP000596329">
    <property type="component" value="Chromosome"/>
</dbReference>
<proteinExistence type="predicted"/>
<dbReference type="KEGG" id="fpk:IA06_03070"/>
<evidence type="ECO:0000313" key="2">
    <source>
        <dbReference type="EMBL" id="QRE03299.1"/>
    </source>
</evidence>
<accession>A0A7U2NDW2</accession>
<evidence type="ECO:0000313" key="3">
    <source>
        <dbReference type="Proteomes" id="UP000596329"/>
    </source>
</evidence>
<dbReference type="GeneID" id="66552700"/>
<protein>
    <submittedName>
        <fullName evidence="2">Sensor of ECF-type sigma factor</fullName>
    </submittedName>
</protein>
<keyword evidence="1" id="KW-0732">Signal</keyword>
<dbReference type="OMA" id="YFELQDR"/>
<evidence type="ECO:0000256" key="1">
    <source>
        <dbReference type="SAM" id="SignalP"/>
    </source>
</evidence>
<reference evidence="2 3" key="1">
    <citation type="submission" date="2020-07" db="EMBL/GenBank/DDBJ databases">
        <title>Genomic characterization of Flavobacterium psychrophilum strains.</title>
        <authorList>
            <person name="Castillo D."/>
            <person name="Jorgensen J."/>
            <person name="Middelboe M."/>
        </authorList>
    </citation>
    <scope>NUCLEOTIDE SEQUENCE [LARGE SCALE GENOMIC DNA]</scope>
    <source>
        <strain evidence="2 3">FPS-R7</strain>
    </source>
</reference>
<feature type="signal peptide" evidence="1">
    <location>
        <begin position="1"/>
        <end position="18"/>
    </location>
</feature>
<dbReference type="KEGG" id="fpq:IB65_03045"/>
<sequence length="152" mass="17770">MKKIITLFLLLVCAVSFAQDFEKRAQRVKALRVAYIATKLDLTSQEAEKFWPVFNKFSNNQMELHKQKRQLMMKLKPENTAGMSDTATLKLLNESENIESDLESKKRQFIKDLQGLIPPQKILLLKKVEEEFKSTLLKKFNEKRNDTPPLRD</sequence>
<gene>
    <name evidence="2" type="ORF">H0H26_10390</name>
</gene>
<dbReference type="KEGG" id="fpv:IA03_03120"/>
<name>A0A7U2NDW2_FLAPS</name>
<dbReference type="KEGG" id="fpw:IA04_03030"/>